<protein>
    <submittedName>
        <fullName evidence="2">Transcriptional regulator</fullName>
    </submittedName>
</protein>
<keyword evidence="3" id="KW-1185">Reference proteome</keyword>
<evidence type="ECO:0000259" key="1">
    <source>
        <dbReference type="SMART" id="SM00331"/>
    </source>
</evidence>
<evidence type="ECO:0000313" key="3">
    <source>
        <dbReference type="Proteomes" id="UP000051386"/>
    </source>
</evidence>
<dbReference type="Pfam" id="PF07228">
    <property type="entry name" value="SpoIIE"/>
    <property type="match status" value="1"/>
</dbReference>
<dbReference type="PANTHER" id="PTHR35801">
    <property type="entry name" value="PHOSPHOSERINE PHOSPHATASE RSBX"/>
    <property type="match status" value="1"/>
</dbReference>
<dbReference type="InterPro" id="IPR001932">
    <property type="entry name" value="PPM-type_phosphatase-like_dom"/>
</dbReference>
<dbReference type="AlphaFoldDB" id="A0A0R0DH74"/>
<comment type="caution">
    <text evidence="2">The sequence shown here is derived from an EMBL/GenBank/DDBJ whole genome shotgun (WGS) entry which is preliminary data.</text>
</comment>
<dbReference type="Proteomes" id="UP000051386">
    <property type="component" value="Unassembled WGS sequence"/>
</dbReference>
<dbReference type="SUPFAM" id="SSF81606">
    <property type="entry name" value="PP2C-like"/>
    <property type="match status" value="1"/>
</dbReference>
<dbReference type="PANTHER" id="PTHR35801:SF1">
    <property type="entry name" value="PHOSPHOSERINE PHOSPHATASE RSBX"/>
    <property type="match status" value="1"/>
</dbReference>
<dbReference type="SMART" id="SM00331">
    <property type="entry name" value="PP2C_SIG"/>
    <property type="match status" value="1"/>
</dbReference>
<dbReference type="Pfam" id="PF13581">
    <property type="entry name" value="HATPase_c_2"/>
    <property type="match status" value="1"/>
</dbReference>
<dbReference type="Gene3D" id="3.30.565.10">
    <property type="entry name" value="Histidine kinase-like ATPase, C-terminal domain"/>
    <property type="match status" value="1"/>
</dbReference>
<dbReference type="InterPro" id="IPR036890">
    <property type="entry name" value="HATPase_C_sf"/>
</dbReference>
<evidence type="ECO:0000313" key="2">
    <source>
        <dbReference type="EMBL" id="KRG77457.1"/>
    </source>
</evidence>
<dbReference type="EMBL" id="LDJK01000003">
    <property type="protein sequence ID" value="KRG77457.1"/>
    <property type="molecule type" value="Genomic_DNA"/>
</dbReference>
<proteinExistence type="predicted"/>
<dbReference type="SUPFAM" id="SSF55874">
    <property type="entry name" value="ATPase domain of HSP90 chaperone/DNA topoisomerase II/histidine kinase"/>
    <property type="match status" value="1"/>
</dbReference>
<feature type="domain" description="PPM-type phosphatase" evidence="1">
    <location>
        <begin position="145"/>
        <end position="335"/>
    </location>
</feature>
<sequence length="339" mass="35420">MDLNFSGPLTRVVVVEETTQVGQARREALRVAAEAGFNEIDAGRVALAATEMATNLWRHGGGGRMLLSVIAAAHGHAVELCTIDRGPGFVLAQCLQDGYSTGGSQGLGMAAIARQARVMDAWCDARGAVLLVRIHPERAPRDADLAYGALRLPMKHEVACGDAWHLRVQDQQLALTVIDGLGHGVLAAEASEGGVRALAARPPAGQAVDAINDLHAALSGSRGGAAAAAFVSLGSGDIDYAGVGNIAGTLLIGDTSRGMASMPGIVGVQYRKAQAFSLHAPAGTLLVMHSDGLQARWSLRDYPGLQHRHPALVVAVLQRDFDRGRDDVCVVALRVGAFR</sequence>
<dbReference type="RefSeq" id="WP_057506810.1">
    <property type="nucleotide sequence ID" value="NZ_LDJK01000003.1"/>
</dbReference>
<dbReference type="InterPro" id="IPR036457">
    <property type="entry name" value="PPM-type-like_dom_sf"/>
</dbReference>
<organism evidence="2 3">
    <name type="scientific">Stenotrophomonas chelatiphaga</name>
    <dbReference type="NCBI Taxonomy" id="517011"/>
    <lineage>
        <taxon>Bacteria</taxon>
        <taxon>Pseudomonadati</taxon>
        <taxon>Pseudomonadota</taxon>
        <taxon>Gammaproteobacteria</taxon>
        <taxon>Lysobacterales</taxon>
        <taxon>Lysobacteraceae</taxon>
        <taxon>Stenotrophomonas</taxon>
    </lineage>
</organism>
<reference evidence="2 3" key="1">
    <citation type="submission" date="2015-05" db="EMBL/GenBank/DDBJ databases">
        <title>Genome sequencing and analysis of members of genus Stenotrophomonas.</title>
        <authorList>
            <person name="Patil P.P."/>
            <person name="Midha S."/>
            <person name="Patil P.B."/>
        </authorList>
    </citation>
    <scope>NUCLEOTIDE SEQUENCE [LARGE SCALE GENOMIC DNA]</scope>
    <source>
        <strain evidence="2 3">DSM 21508</strain>
    </source>
</reference>
<dbReference type="Gene3D" id="3.60.40.10">
    <property type="entry name" value="PPM-type phosphatase domain"/>
    <property type="match status" value="1"/>
</dbReference>
<name>A0A0R0DH74_9GAMM</name>
<dbReference type="InterPro" id="IPR039248">
    <property type="entry name" value="Ptase_RsbX"/>
</dbReference>
<gene>
    <name evidence="2" type="ORF">ABB28_00845</name>
</gene>
<dbReference type="InterPro" id="IPR003594">
    <property type="entry name" value="HATPase_dom"/>
</dbReference>
<dbReference type="PATRIC" id="fig|517011.3.peg.1221"/>
<accession>A0A0R0DH74</accession>